<dbReference type="AlphaFoldDB" id="A0A6N8HCT7"/>
<dbReference type="Gene3D" id="3.90.930.1">
    <property type="match status" value="1"/>
</dbReference>
<dbReference type="EMBL" id="WOWP01000013">
    <property type="protein sequence ID" value="MUV03076.1"/>
    <property type="molecule type" value="Genomic_DNA"/>
</dbReference>
<evidence type="ECO:0000256" key="2">
    <source>
        <dbReference type="SAM" id="SignalP"/>
    </source>
</evidence>
<reference evidence="3 4" key="1">
    <citation type="submission" date="2019-12" db="EMBL/GenBank/DDBJ databases">
        <authorList>
            <person name="Sun J.-Q."/>
        </authorList>
    </citation>
    <scope>NUCLEOTIDE SEQUENCE [LARGE SCALE GENOMIC DNA]</scope>
    <source>
        <strain evidence="3 4">JCM 17928</strain>
    </source>
</reference>
<sequence length="311" mass="36137">MKLRLLALSFFIVLMSCSSDDSTDPVNENPTPEQPEQPSEPVVKNLLTVEEEFFSQPYFSKKVVTNFEGNKPVLMVRYNEDNSIMFNTVYTYNENGSLESLEEVYENGTQRSFTQYQYDESGNIILITWNDFSANLNITYDYVYNNDNTVSCTRTNLNNNTTVVTVFYLNENNLIYKIMEETDNQNNIYTKAEYDNTGKNISTLAIIDDNGTHYNVNCSYEYSYEVKGDFFKRYKLHGNQNNIILINGSFDPYLQAIGYISTIHMVDAEGGFEYTESIYNYNYEFDNEGFPIVQQFYLEGIHKSEINITYE</sequence>
<dbReference type="RefSeq" id="WP_157482023.1">
    <property type="nucleotide sequence ID" value="NZ_WOWP01000013.1"/>
</dbReference>
<evidence type="ECO:0000313" key="4">
    <source>
        <dbReference type="Proteomes" id="UP000433945"/>
    </source>
</evidence>
<evidence type="ECO:0000256" key="1">
    <source>
        <dbReference type="SAM" id="MobiDB-lite"/>
    </source>
</evidence>
<organism evidence="3 4">
    <name type="scientific">Flavobacterium rakeshii</name>
    <dbReference type="NCBI Taxonomy" id="1038845"/>
    <lineage>
        <taxon>Bacteria</taxon>
        <taxon>Pseudomonadati</taxon>
        <taxon>Bacteroidota</taxon>
        <taxon>Flavobacteriia</taxon>
        <taxon>Flavobacteriales</taxon>
        <taxon>Flavobacteriaceae</taxon>
        <taxon>Flavobacterium</taxon>
    </lineage>
</organism>
<evidence type="ECO:0000313" key="3">
    <source>
        <dbReference type="EMBL" id="MUV03076.1"/>
    </source>
</evidence>
<gene>
    <name evidence="3" type="ORF">GN157_05075</name>
</gene>
<feature type="compositionally biased region" description="Low complexity" evidence="1">
    <location>
        <begin position="25"/>
        <end position="41"/>
    </location>
</feature>
<feature type="signal peptide" evidence="2">
    <location>
        <begin position="1"/>
        <end position="21"/>
    </location>
</feature>
<evidence type="ECO:0008006" key="5">
    <source>
        <dbReference type="Google" id="ProtNLM"/>
    </source>
</evidence>
<keyword evidence="2" id="KW-0732">Signal</keyword>
<dbReference type="OrthoDB" id="1324104at2"/>
<proteinExistence type="predicted"/>
<name>A0A6N8HCT7_9FLAO</name>
<dbReference type="Proteomes" id="UP000433945">
    <property type="component" value="Unassembled WGS sequence"/>
</dbReference>
<dbReference type="PROSITE" id="PS51257">
    <property type="entry name" value="PROKAR_LIPOPROTEIN"/>
    <property type="match status" value="1"/>
</dbReference>
<accession>A0A6N8HCT7</accession>
<protein>
    <recommendedName>
        <fullName evidence="5">DUF4595 domain-containing protein</fullName>
    </recommendedName>
</protein>
<feature type="chain" id="PRO_5026693979" description="DUF4595 domain-containing protein" evidence="2">
    <location>
        <begin position="22"/>
        <end position="311"/>
    </location>
</feature>
<comment type="caution">
    <text evidence="3">The sequence shown here is derived from an EMBL/GenBank/DDBJ whole genome shotgun (WGS) entry which is preliminary data.</text>
</comment>
<feature type="region of interest" description="Disordered" evidence="1">
    <location>
        <begin position="19"/>
        <end position="41"/>
    </location>
</feature>
<keyword evidence="4" id="KW-1185">Reference proteome</keyword>